<dbReference type="InterPro" id="IPR012438">
    <property type="entry name" value="DUF1639"/>
</dbReference>
<proteinExistence type="predicted"/>
<sequence length="191" mass="21379">MASNVSIHLQQLSNKIAVPTNDNGVSDQPTIMEFQEADPSEKKPPQSDNKRPRIVIKIRIKTSNMATDDPATHSHANATTNHRSDKGSDQPSTTSKASSSLNVLMIESKPTQTTTTDQPENLVRDQSRKIVGAPAKKKERKPPFSVTLSRKEIEEDLFGISNLRNKKLKRNAKKRSRDVQRQLDRLFPGLM</sequence>
<dbReference type="RefSeq" id="XP_021281946.1">
    <property type="nucleotide sequence ID" value="XM_021426271.1"/>
</dbReference>
<feature type="compositionally biased region" description="Polar residues" evidence="1">
    <location>
        <begin position="13"/>
        <end position="29"/>
    </location>
</feature>
<dbReference type="AlphaFoldDB" id="A0A6J1A5C5"/>
<protein>
    <submittedName>
        <fullName evidence="3">Uncharacterized protein LOC110414864</fullName>
    </submittedName>
</protein>
<dbReference type="PANTHER" id="PTHR33130">
    <property type="entry name" value="PUTATIVE (DUF1639)-RELATED"/>
    <property type="match status" value="1"/>
</dbReference>
<feature type="compositionally biased region" description="Polar residues" evidence="1">
    <location>
        <begin position="89"/>
        <end position="102"/>
    </location>
</feature>
<feature type="compositionally biased region" description="Polar residues" evidence="1">
    <location>
        <begin position="109"/>
        <end position="119"/>
    </location>
</feature>
<dbReference type="OrthoDB" id="1573747at2759"/>
<feature type="region of interest" description="Disordered" evidence="1">
    <location>
        <begin position="13"/>
        <end position="144"/>
    </location>
</feature>
<evidence type="ECO:0000256" key="1">
    <source>
        <dbReference type="SAM" id="MobiDB-lite"/>
    </source>
</evidence>
<accession>A0A6J1A5C5</accession>
<dbReference type="Proteomes" id="UP000504621">
    <property type="component" value="Unplaced"/>
</dbReference>
<dbReference type="Pfam" id="PF07797">
    <property type="entry name" value="DUF1639"/>
    <property type="match status" value="1"/>
</dbReference>
<keyword evidence="2" id="KW-1185">Reference proteome</keyword>
<organism evidence="2 3">
    <name type="scientific">Herrania umbratica</name>
    <dbReference type="NCBI Taxonomy" id="108875"/>
    <lineage>
        <taxon>Eukaryota</taxon>
        <taxon>Viridiplantae</taxon>
        <taxon>Streptophyta</taxon>
        <taxon>Embryophyta</taxon>
        <taxon>Tracheophyta</taxon>
        <taxon>Spermatophyta</taxon>
        <taxon>Magnoliopsida</taxon>
        <taxon>eudicotyledons</taxon>
        <taxon>Gunneridae</taxon>
        <taxon>Pentapetalae</taxon>
        <taxon>rosids</taxon>
        <taxon>malvids</taxon>
        <taxon>Malvales</taxon>
        <taxon>Malvaceae</taxon>
        <taxon>Byttnerioideae</taxon>
        <taxon>Herrania</taxon>
    </lineage>
</organism>
<evidence type="ECO:0000313" key="2">
    <source>
        <dbReference type="Proteomes" id="UP000504621"/>
    </source>
</evidence>
<dbReference type="GeneID" id="110414864"/>
<name>A0A6J1A5C5_9ROSI</name>
<dbReference type="PANTHER" id="PTHR33130:SF12">
    <property type="entry name" value="EXPRESSED PROTEIN"/>
    <property type="match status" value="1"/>
</dbReference>
<feature type="compositionally biased region" description="Basic and acidic residues" evidence="1">
    <location>
        <begin position="39"/>
        <end position="51"/>
    </location>
</feature>
<gene>
    <name evidence="3" type="primary">LOC110414864</name>
</gene>
<reference evidence="3" key="1">
    <citation type="submission" date="2025-08" db="UniProtKB">
        <authorList>
            <consortium name="RefSeq"/>
        </authorList>
    </citation>
    <scope>IDENTIFICATION</scope>
    <source>
        <tissue evidence="3">Leaf</tissue>
    </source>
</reference>
<evidence type="ECO:0000313" key="3">
    <source>
        <dbReference type="RefSeq" id="XP_021281946.1"/>
    </source>
</evidence>